<accession>A0A6I4KWH7</accession>
<feature type="binding site" evidence="15">
    <location>
        <position position="108"/>
    </location>
    <ligand>
        <name>Zn(2+)</name>
        <dbReference type="ChEBI" id="CHEBI:29105"/>
        <label>1</label>
    </ligand>
</feature>
<dbReference type="EC" id="3.5.1.18" evidence="4 15"/>
<feature type="binding site" evidence="15">
    <location>
        <position position="357"/>
    </location>
    <ligand>
        <name>Zn(2+)</name>
        <dbReference type="ChEBI" id="CHEBI:29105"/>
        <label>2</label>
    </ligand>
</feature>
<dbReference type="PANTHER" id="PTHR43808">
    <property type="entry name" value="ACETYLORNITHINE DEACETYLASE"/>
    <property type="match status" value="1"/>
</dbReference>
<dbReference type="InterPro" id="IPR005941">
    <property type="entry name" value="DapE_proteobac"/>
</dbReference>
<protein>
    <recommendedName>
        <fullName evidence="5 15">Succinyl-diaminopimelate desuccinylase</fullName>
        <shortName evidence="15">SDAP desuccinylase</shortName>
        <ecNumber evidence="4 15">3.5.1.18</ecNumber>
    </recommendedName>
    <alternativeName>
        <fullName evidence="13 15">N-succinyl-LL-2,6-diaminoheptanedioate amidohydrolase</fullName>
    </alternativeName>
</protein>
<comment type="function">
    <text evidence="15">Catalyzes the hydrolysis of N-succinyl-L,L-diaminopimelic acid (SDAP), forming succinate and LL-2,6-diaminopimelate (DAP), an intermediate involved in the bacterial biosynthesis of lysine and meso-diaminopimelic acid, an essential component of bacterial cell walls.</text>
</comment>
<feature type="active site" evidence="15">
    <location>
        <position position="76"/>
    </location>
</feature>
<evidence type="ECO:0000256" key="5">
    <source>
        <dbReference type="ARBA" id="ARBA00022391"/>
    </source>
</evidence>
<evidence type="ECO:0000256" key="1">
    <source>
        <dbReference type="ARBA" id="ARBA00005130"/>
    </source>
</evidence>
<dbReference type="GO" id="GO:0006526">
    <property type="term" value="P:L-arginine biosynthetic process"/>
    <property type="evidence" value="ECO:0007669"/>
    <property type="project" value="TreeGrafter"/>
</dbReference>
<dbReference type="GO" id="GO:0009089">
    <property type="term" value="P:lysine biosynthetic process via diaminopimelate"/>
    <property type="evidence" value="ECO:0007669"/>
    <property type="project" value="UniProtKB-UniRule"/>
</dbReference>
<evidence type="ECO:0000256" key="4">
    <source>
        <dbReference type="ARBA" id="ARBA00011921"/>
    </source>
</evidence>
<dbReference type="InterPro" id="IPR050072">
    <property type="entry name" value="Peptidase_M20A"/>
</dbReference>
<reference evidence="17 18" key="1">
    <citation type="submission" date="2019-11" db="EMBL/GenBank/DDBJ databases">
        <title>Pseudomonas flavidum sp. nov., isolated from Baiyang Lake.</title>
        <authorList>
            <person name="Zhao Y."/>
        </authorList>
    </citation>
    <scope>NUCLEOTIDE SEQUENCE [LARGE SCALE GENOMIC DNA]</scope>
    <source>
        <strain evidence="18">R-22-3 w-18</strain>
    </source>
</reference>
<dbReference type="GO" id="GO:0019877">
    <property type="term" value="P:diaminopimelate biosynthetic process"/>
    <property type="evidence" value="ECO:0007669"/>
    <property type="project" value="UniProtKB-UniRule"/>
</dbReference>
<feature type="active site" description="Proton acceptor" evidence="15">
    <location>
        <position position="142"/>
    </location>
</feature>
<evidence type="ECO:0000259" key="16">
    <source>
        <dbReference type="Pfam" id="PF07687"/>
    </source>
</evidence>
<dbReference type="PROSITE" id="PS00759">
    <property type="entry name" value="ARGE_DAPE_CPG2_2"/>
    <property type="match status" value="1"/>
</dbReference>
<evidence type="ECO:0000256" key="10">
    <source>
        <dbReference type="ARBA" id="ARBA00022915"/>
    </source>
</evidence>
<dbReference type="EMBL" id="WKJZ01000002">
    <property type="protein sequence ID" value="MVW76417.1"/>
    <property type="molecule type" value="Genomic_DNA"/>
</dbReference>
<comment type="caution">
    <text evidence="17">The sequence shown here is derived from an EMBL/GenBank/DDBJ whole genome shotgun (WGS) entry which is preliminary data.</text>
</comment>
<dbReference type="RefSeq" id="WP_160346610.1">
    <property type="nucleotide sequence ID" value="NZ_WKJZ01000002.1"/>
</dbReference>
<dbReference type="SUPFAM" id="SSF53187">
    <property type="entry name" value="Zn-dependent exopeptidases"/>
    <property type="match status" value="1"/>
</dbReference>
<evidence type="ECO:0000256" key="2">
    <source>
        <dbReference type="ARBA" id="ARBA00006746"/>
    </source>
</evidence>
<dbReference type="InterPro" id="IPR002933">
    <property type="entry name" value="Peptidase_M20"/>
</dbReference>
<dbReference type="Pfam" id="PF07687">
    <property type="entry name" value="M20_dimer"/>
    <property type="match status" value="1"/>
</dbReference>
<keyword evidence="8 15" id="KW-0378">Hydrolase</keyword>
<dbReference type="SUPFAM" id="SSF55031">
    <property type="entry name" value="Bacterial exopeptidase dimerisation domain"/>
    <property type="match status" value="1"/>
</dbReference>
<dbReference type="FunFam" id="3.30.70.360:FF:000011">
    <property type="entry name" value="Succinyl-diaminopimelate desuccinylase"/>
    <property type="match status" value="1"/>
</dbReference>
<keyword evidence="9 15" id="KW-0862">Zinc</keyword>
<evidence type="ECO:0000256" key="8">
    <source>
        <dbReference type="ARBA" id="ARBA00022801"/>
    </source>
</evidence>
<evidence type="ECO:0000256" key="15">
    <source>
        <dbReference type="HAMAP-Rule" id="MF_01690"/>
    </source>
</evidence>
<evidence type="ECO:0000313" key="18">
    <source>
        <dbReference type="Proteomes" id="UP000429555"/>
    </source>
</evidence>
<evidence type="ECO:0000256" key="6">
    <source>
        <dbReference type="ARBA" id="ARBA00022605"/>
    </source>
</evidence>
<evidence type="ECO:0000256" key="7">
    <source>
        <dbReference type="ARBA" id="ARBA00022723"/>
    </source>
</evidence>
<name>A0A6I4KWH7_9PSED</name>
<sequence>MTPPAPTLSPTLELACDLIRRPSVTPLDEGCQALMMRRLEAAGFQLEPMRIEEVDNFWASRGQEQGPVLCFAGHTDVVPTGPLQAWQHQPFNALIDEDGMLCGRGAADMKGSLASMIIAVERFVADHPNHKGRIAFLITSDEEGPAQHGTKAVIERLGARGERLDWCIVGEPSSTSLVGDVVKNGRRGSLGCKLTVRGVQGHVAYPHLAKNPIHLAAPALAELAAEHWDDGNAFFPPTSFQVSNLNAGTGATNVIPGELQAVFNFRFSTESTVEGLQKRVEAILDKHGLDYHLEWALSGLPFLTEPGALLDAVSASIKQVTGRDTQASTTGGTSDGRFIATLGTQVVELGPVNATIHQVNERVLASDLDLLTEIYYQTLVKLLA</sequence>
<comment type="cofactor">
    <cofactor evidence="15">
        <name>Zn(2+)</name>
        <dbReference type="ChEBI" id="CHEBI:29105"/>
    </cofactor>
    <cofactor evidence="15">
        <name>Co(2+)</name>
        <dbReference type="ChEBI" id="CHEBI:48828"/>
    </cofactor>
    <text evidence="15">Binds 2 Zn(2+) or Co(2+) ions per subunit.</text>
</comment>
<dbReference type="Proteomes" id="UP000429555">
    <property type="component" value="Unassembled WGS sequence"/>
</dbReference>
<keyword evidence="10 15" id="KW-0220">Diaminopimelate biosynthesis</keyword>
<feature type="binding site" evidence="15">
    <location>
        <position position="171"/>
    </location>
    <ligand>
        <name>Zn(2+)</name>
        <dbReference type="ChEBI" id="CHEBI:29105"/>
        <label>1</label>
    </ligand>
</feature>
<dbReference type="GO" id="GO:0009014">
    <property type="term" value="F:succinyl-diaminopimelate desuccinylase activity"/>
    <property type="evidence" value="ECO:0007669"/>
    <property type="project" value="UniProtKB-UniRule"/>
</dbReference>
<comment type="similarity">
    <text evidence="2 15">Belongs to the peptidase M20A family. DapE subfamily.</text>
</comment>
<evidence type="ECO:0000256" key="3">
    <source>
        <dbReference type="ARBA" id="ARBA00011738"/>
    </source>
</evidence>
<keyword evidence="6 15" id="KW-0028">Amino-acid biosynthesis</keyword>
<dbReference type="FunFam" id="3.40.630.10:FF:000010">
    <property type="entry name" value="Succinyl-diaminopimelate desuccinylase"/>
    <property type="match status" value="1"/>
</dbReference>
<keyword evidence="18" id="KW-1185">Reference proteome</keyword>
<comment type="pathway">
    <text evidence="1 15">Amino-acid biosynthesis; L-lysine biosynthesis via DAP pathway; LL-2,6-diaminopimelate from (S)-tetrahydrodipicolinate (succinylase route): step 3/3.</text>
</comment>
<evidence type="ECO:0000256" key="13">
    <source>
        <dbReference type="ARBA" id="ARBA00031891"/>
    </source>
</evidence>
<dbReference type="HAMAP" id="MF_01690">
    <property type="entry name" value="DapE"/>
    <property type="match status" value="1"/>
</dbReference>
<dbReference type="GO" id="GO:0008270">
    <property type="term" value="F:zinc ion binding"/>
    <property type="evidence" value="ECO:0007669"/>
    <property type="project" value="UniProtKB-UniRule"/>
</dbReference>
<comment type="catalytic activity">
    <reaction evidence="14 15">
        <text>N-succinyl-(2S,6S)-2,6-diaminopimelate + H2O = (2S,6S)-2,6-diaminopimelate + succinate</text>
        <dbReference type="Rhea" id="RHEA:22608"/>
        <dbReference type="ChEBI" id="CHEBI:15377"/>
        <dbReference type="ChEBI" id="CHEBI:30031"/>
        <dbReference type="ChEBI" id="CHEBI:57609"/>
        <dbReference type="ChEBI" id="CHEBI:58087"/>
        <dbReference type="EC" id="3.5.1.18"/>
    </reaction>
</comment>
<dbReference type="Gene3D" id="3.40.630.10">
    <property type="entry name" value="Zn peptidases"/>
    <property type="match status" value="2"/>
</dbReference>
<organism evidence="17 18">
    <name type="scientific">Pseudomonas xionganensis</name>
    <dbReference type="NCBI Taxonomy" id="2654845"/>
    <lineage>
        <taxon>Bacteria</taxon>
        <taxon>Pseudomonadati</taxon>
        <taxon>Pseudomonadota</taxon>
        <taxon>Gammaproteobacteria</taxon>
        <taxon>Pseudomonadales</taxon>
        <taxon>Pseudomonadaceae</taxon>
        <taxon>Pseudomonas</taxon>
    </lineage>
</organism>
<keyword evidence="12 15" id="KW-0170">Cobalt</keyword>
<evidence type="ECO:0000313" key="17">
    <source>
        <dbReference type="EMBL" id="MVW76417.1"/>
    </source>
</evidence>
<dbReference type="FunFam" id="3.40.630.10:FF:000005">
    <property type="entry name" value="Succinyl-diaminopimelate desuccinylase"/>
    <property type="match status" value="1"/>
</dbReference>
<proteinExistence type="inferred from homology"/>
<evidence type="ECO:0000256" key="14">
    <source>
        <dbReference type="ARBA" id="ARBA00051301"/>
    </source>
</evidence>
<dbReference type="GO" id="GO:0008777">
    <property type="term" value="F:acetylornithine deacetylase activity"/>
    <property type="evidence" value="ECO:0007669"/>
    <property type="project" value="TreeGrafter"/>
</dbReference>
<gene>
    <name evidence="15 17" type="primary">dapE</name>
    <name evidence="17" type="ORF">GJV18_13945</name>
</gene>
<dbReference type="NCBIfam" id="NF009557">
    <property type="entry name" value="PRK13009.1"/>
    <property type="match status" value="1"/>
</dbReference>
<dbReference type="InterPro" id="IPR036264">
    <property type="entry name" value="Bact_exopeptidase_dim_dom"/>
</dbReference>
<evidence type="ECO:0000256" key="11">
    <source>
        <dbReference type="ARBA" id="ARBA00023154"/>
    </source>
</evidence>
<keyword evidence="7 15" id="KW-0479">Metal-binding</keyword>
<keyword evidence="11 15" id="KW-0457">Lysine biosynthesis</keyword>
<evidence type="ECO:0000256" key="9">
    <source>
        <dbReference type="ARBA" id="ARBA00022833"/>
    </source>
</evidence>
<feature type="binding site" evidence="15">
    <location>
        <position position="74"/>
    </location>
    <ligand>
        <name>Zn(2+)</name>
        <dbReference type="ChEBI" id="CHEBI:29105"/>
        <label>1</label>
    </ligand>
</feature>
<dbReference type="UniPathway" id="UPA00034">
    <property type="reaction ID" value="UER00021"/>
</dbReference>
<dbReference type="PANTHER" id="PTHR43808:SF31">
    <property type="entry name" value="N-ACETYL-L-CITRULLINE DEACETYLASE"/>
    <property type="match status" value="1"/>
</dbReference>
<feature type="binding site" evidence="15">
    <location>
        <position position="143"/>
    </location>
    <ligand>
        <name>Zn(2+)</name>
        <dbReference type="ChEBI" id="CHEBI:29105"/>
        <label>2</label>
    </ligand>
</feature>
<dbReference type="CDD" id="cd03891">
    <property type="entry name" value="M20_DapE_proteobac"/>
    <property type="match status" value="1"/>
</dbReference>
<dbReference type="NCBIfam" id="TIGR01246">
    <property type="entry name" value="dapE_proteo"/>
    <property type="match status" value="1"/>
</dbReference>
<comment type="subunit">
    <text evidence="3 15">Homodimer.</text>
</comment>
<evidence type="ECO:0000256" key="12">
    <source>
        <dbReference type="ARBA" id="ARBA00023285"/>
    </source>
</evidence>
<dbReference type="InterPro" id="IPR011650">
    <property type="entry name" value="Peptidase_M20_dimer"/>
</dbReference>
<dbReference type="Pfam" id="PF01546">
    <property type="entry name" value="Peptidase_M20"/>
    <property type="match status" value="1"/>
</dbReference>
<feature type="binding site" evidence="15">
    <location>
        <position position="108"/>
    </location>
    <ligand>
        <name>Zn(2+)</name>
        <dbReference type="ChEBI" id="CHEBI:29105"/>
        <label>2</label>
    </ligand>
</feature>
<dbReference type="AlphaFoldDB" id="A0A6I4KWH7"/>
<dbReference type="GO" id="GO:0050897">
    <property type="term" value="F:cobalt ion binding"/>
    <property type="evidence" value="ECO:0007669"/>
    <property type="project" value="UniProtKB-UniRule"/>
</dbReference>
<feature type="domain" description="Peptidase M20 dimerisation" evidence="16">
    <location>
        <begin position="184"/>
        <end position="291"/>
    </location>
</feature>
<dbReference type="InterPro" id="IPR001261">
    <property type="entry name" value="ArgE/DapE_CS"/>
</dbReference>